<dbReference type="InterPro" id="IPR050833">
    <property type="entry name" value="Poly_Biosynth_Transport"/>
</dbReference>
<dbReference type="PANTHER" id="PTHR30250">
    <property type="entry name" value="PST FAMILY PREDICTED COLANIC ACID TRANSPORTER"/>
    <property type="match status" value="1"/>
</dbReference>
<dbReference type="InParanoid" id="A0A7X0MYG9"/>
<dbReference type="GO" id="GO:0005886">
    <property type="term" value="C:plasma membrane"/>
    <property type="evidence" value="ECO:0007669"/>
    <property type="project" value="UniProtKB-SubCell"/>
</dbReference>
<evidence type="ECO:0000256" key="3">
    <source>
        <dbReference type="ARBA" id="ARBA00022475"/>
    </source>
</evidence>
<feature type="transmembrane region" description="Helical" evidence="7">
    <location>
        <begin position="322"/>
        <end position="347"/>
    </location>
</feature>
<comment type="similarity">
    <text evidence="2">Belongs to the polysaccharide synthase family.</text>
</comment>
<evidence type="ECO:0000256" key="7">
    <source>
        <dbReference type="SAM" id="Phobius"/>
    </source>
</evidence>
<protein>
    <submittedName>
        <fullName evidence="8">PST family polysaccharide transporter</fullName>
    </submittedName>
</protein>
<keyword evidence="4 7" id="KW-0812">Transmembrane</keyword>
<reference evidence="8 9" key="1">
    <citation type="submission" date="2020-08" db="EMBL/GenBank/DDBJ databases">
        <title>Genomic Encyclopedia of Type Strains, Phase IV (KMG-IV): sequencing the most valuable type-strain genomes for metagenomic binning, comparative biology and taxonomic classification.</title>
        <authorList>
            <person name="Goeker M."/>
        </authorList>
    </citation>
    <scope>NUCLEOTIDE SEQUENCE [LARGE SCALE GENOMIC DNA]</scope>
    <source>
        <strain evidence="8 9">DSM 22368</strain>
    </source>
</reference>
<evidence type="ECO:0000256" key="4">
    <source>
        <dbReference type="ARBA" id="ARBA00022692"/>
    </source>
</evidence>
<keyword evidence="5 7" id="KW-1133">Transmembrane helix</keyword>
<comment type="subcellular location">
    <subcellularLocation>
        <location evidence="1">Cell membrane</location>
        <topology evidence="1">Multi-pass membrane protein</topology>
    </subcellularLocation>
</comment>
<feature type="transmembrane region" description="Helical" evidence="7">
    <location>
        <begin position="388"/>
        <end position="410"/>
    </location>
</feature>
<keyword evidence="9" id="KW-1185">Reference proteome</keyword>
<accession>A0A7X0MYG9</accession>
<gene>
    <name evidence="8" type="ORF">HNR48_003371</name>
</gene>
<sequence>MDSQTLSSKRRFVHNLASLLGGEGAHRVSRLLSIMLIARALGVEEYGTMVFVGLCHETFRSLSRLAGGSLIIQCRDDDLKWMCENAGALNWGLALVTVILQCTLAELIAVYFEQPSVAFLLQVLSISHLLYPLVMVRVNLLHRHQALKKFALLSTLCVVVEDLSCALVAIYTENAWCVVVAKISSALLWCVLFYRYTEHDYPVKFDISHSLRLLKTSSRVFVSEICKQLRSSCDVFIAARVLGPEAFGLYSFARNAAIGIAQSLGNAYIHALYPHLTKLVQARQAGKGLLNAYGFALLISSLFFIQSLAAEFYVPLLFGEKWQAASTLVALLCFASVAILLLDTSLLFQRCLSRFTRELIIQASVLIGLCASLLYSDVRTADEFARTFVLSLAFLSIMVMSSSAISLLTLRHLGGRYEYE</sequence>
<dbReference type="Proteomes" id="UP000528457">
    <property type="component" value="Unassembled WGS sequence"/>
</dbReference>
<keyword evidence="6 7" id="KW-0472">Membrane</keyword>
<feature type="transmembrane region" description="Helical" evidence="7">
    <location>
        <begin position="88"/>
        <end position="112"/>
    </location>
</feature>
<evidence type="ECO:0000256" key="2">
    <source>
        <dbReference type="ARBA" id="ARBA00007430"/>
    </source>
</evidence>
<dbReference type="FunCoup" id="A0A7X0MYG9">
    <property type="interactions" value="109"/>
</dbReference>
<feature type="transmembrane region" description="Helical" evidence="7">
    <location>
        <begin position="359"/>
        <end position="376"/>
    </location>
</feature>
<feature type="transmembrane region" description="Helical" evidence="7">
    <location>
        <begin position="288"/>
        <end position="310"/>
    </location>
</feature>
<comment type="caution">
    <text evidence="8">The sequence shown here is derived from an EMBL/GenBank/DDBJ whole genome shotgun (WGS) entry which is preliminary data.</text>
</comment>
<proteinExistence type="inferred from homology"/>
<dbReference type="RefSeq" id="WP_166843879.1">
    <property type="nucleotide sequence ID" value="NZ_JAAONY010000003.1"/>
</dbReference>
<dbReference type="PANTHER" id="PTHR30250:SF10">
    <property type="entry name" value="LIPOPOLYSACCHARIDE BIOSYNTHESIS PROTEIN WZXC"/>
    <property type="match status" value="1"/>
</dbReference>
<keyword evidence="3" id="KW-1003">Cell membrane</keyword>
<organism evidence="8 9">
    <name type="scientific">Pseudoteredinibacter isoporae</name>
    <dbReference type="NCBI Taxonomy" id="570281"/>
    <lineage>
        <taxon>Bacteria</taxon>
        <taxon>Pseudomonadati</taxon>
        <taxon>Pseudomonadota</taxon>
        <taxon>Gammaproteobacteria</taxon>
        <taxon>Cellvibrionales</taxon>
        <taxon>Cellvibrionaceae</taxon>
        <taxon>Pseudoteredinibacter</taxon>
    </lineage>
</organism>
<evidence type="ECO:0000256" key="1">
    <source>
        <dbReference type="ARBA" id="ARBA00004651"/>
    </source>
</evidence>
<dbReference type="AlphaFoldDB" id="A0A7X0MYG9"/>
<dbReference type="EMBL" id="JACHHT010000003">
    <property type="protein sequence ID" value="MBB6523069.1"/>
    <property type="molecule type" value="Genomic_DNA"/>
</dbReference>
<evidence type="ECO:0000313" key="8">
    <source>
        <dbReference type="EMBL" id="MBB6523069.1"/>
    </source>
</evidence>
<name>A0A7X0MYG9_9GAMM</name>
<evidence type="ECO:0000256" key="6">
    <source>
        <dbReference type="ARBA" id="ARBA00023136"/>
    </source>
</evidence>
<evidence type="ECO:0000256" key="5">
    <source>
        <dbReference type="ARBA" id="ARBA00022989"/>
    </source>
</evidence>
<evidence type="ECO:0000313" key="9">
    <source>
        <dbReference type="Proteomes" id="UP000528457"/>
    </source>
</evidence>
<dbReference type="Pfam" id="PF13440">
    <property type="entry name" value="Polysacc_synt_3"/>
    <property type="match status" value="1"/>
</dbReference>
<feature type="transmembrane region" description="Helical" evidence="7">
    <location>
        <begin position="118"/>
        <end position="138"/>
    </location>
</feature>